<organism evidence="4 5">
    <name type="scientific">Lymnaea stagnalis</name>
    <name type="common">Great pond snail</name>
    <name type="synonym">Helix stagnalis</name>
    <dbReference type="NCBI Taxonomy" id="6523"/>
    <lineage>
        <taxon>Eukaryota</taxon>
        <taxon>Metazoa</taxon>
        <taxon>Spiralia</taxon>
        <taxon>Lophotrochozoa</taxon>
        <taxon>Mollusca</taxon>
        <taxon>Gastropoda</taxon>
        <taxon>Heterobranchia</taxon>
        <taxon>Euthyneura</taxon>
        <taxon>Panpulmonata</taxon>
        <taxon>Hygrophila</taxon>
        <taxon>Lymnaeoidea</taxon>
        <taxon>Lymnaeidae</taxon>
        <taxon>Lymnaea</taxon>
    </lineage>
</organism>
<feature type="domain" description="DED" evidence="3">
    <location>
        <begin position="10"/>
        <end position="91"/>
    </location>
</feature>
<dbReference type="Gene3D" id="1.10.533.10">
    <property type="entry name" value="Death Domain, Fas"/>
    <property type="match status" value="2"/>
</dbReference>
<dbReference type="CDD" id="cd01670">
    <property type="entry name" value="Death"/>
    <property type="match status" value="1"/>
</dbReference>
<dbReference type="PROSITE" id="PS50168">
    <property type="entry name" value="DED"/>
    <property type="match status" value="1"/>
</dbReference>
<dbReference type="InterPro" id="IPR001875">
    <property type="entry name" value="DED_dom"/>
</dbReference>
<dbReference type="Proteomes" id="UP001497497">
    <property type="component" value="Unassembled WGS sequence"/>
</dbReference>
<evidence type="ECO:0008006" key="6">
    <source>
        <dbReference type="Google" id="ProtNLM"/>
    </source>
</evidence>
<dbReference type="SUPFAM" id="SSF47986">
    <property type="entry name" value="DEATH domain"/>
    <property type="match status" value="2"/>
</dbReference>
<protein>
    <recommendedName>
        <fullName evidence="6">Death domain-containing protein</fullName>
    </recommendedName>
</protein>
<dbReference type="Pfam" id="PF01335">
    <property type="entry name" value="DED"/>
    <property type="match status" value="1"/>
</dbReference>
<feature type="domain" description="Death" evidence="2">
    <location>
        <begin position="140"/>
        <end position="206"/>
    </location>
</feature>
<dbReference type="InterPro" id="IPR000488">
    <property type="entry name" value="Death_dom"/>
</dbReference>
<dbReference type="GO" id="GO:0006915">
    <property type="term" value="P:apoptotic process"/>
    <property type="evidence" value="ECO:0007669"/>
    <property type="project" value="UniProtKB-KW"/>
</dbReference>
<dbReference type="PANTHER" id="PTHR48169">
    <property type="entry name" value="DED DOMAIN-CONTAINING PROTEIN"/>
    <property type="match status" value="1"/>
</dbReference>
<keyword evidence="1" id="KW-0053">Apoptosis</keyword>
<gene>
    <name evidence="4" type="ORF">GSLYS_00006660001</name>
</gene>
<dbReference type="PANTHER" id="PTHR48169:SF7">
    <property type="entry name" value="CASPASE 10"/>
    <property type="match status" value="1"/>
</dbReference>
<dbReference type="GO" id="GO:0007165">
    <property type="term" value="P:signal transduction"/>
    <property type="evidence" value="ECO:0007669"/>
    <property type="project" value="InterPro"/>
</dbReference>
<dbReference type="GO" id="GO:0042981">
    <property type="term" value="P:regulation of apoptotic process"/>
    <property type="evidence" value="ECO:0007669"/>
    <property type="project" value="InterPro"/>
</dbReference>
<dbReference type="EMBL" id="CAXITT010000121">
    <property type="protein sequence ID" value="CAL1532642.1"/>
    <property type="molecule type" value="Genomic_DNA"/>
</dbReference>
<dbReference type="Pfam" id="PF00531">
    <property type="entry name" value="Death"/>
    <property type="match status" value="1"/>
</dbReference>
<reference evidence="4 5" key="1">
    <citation type="submission" date="2024-04" db="EMBL/GenBank/DDBJ databases">
        <authorList>
            <consortium name="Genoscope - CEA"/>
            <person name="William W."/>
        </authorList>
    </citation>
    <scope>NUCLEOTIDE SEQUENCE [LARGE SCALE GENOMIC DNA]</scope>
</reference>
<sequence length="214" mass="24542">MDPELSMQSAFRTMLIELSSKISPEELKGLIFLSKSYNIPTRIRDNMKSAVDLFEALEERNKLSVNDLDTLIQMLKTSCNNRTDVVNIVENFKRNFGLANNPIICQPTDFGGNQAPIQESGFLAEFTYLKSKLGREALHFLRRLGVDDDYLDQLQVNHPRDTKEVIHRALRHWETSNHLQPSKEKLIKALKAEHRNDLAQKIASSDFSEENIIT</sequence>
<dbReference type="InterPro" id="IPR011029">
    <property type="entry name" value="DEATH-like_dom_sf"/>
</dbReference>
<proteinExistence type="predicted"/>
<evidence type="ECO:0000259" key="2">
    <source>
        <dbReference type="PROSITE" id="PS50017"/>
    </source>
</evidence>
<dbReference type="SMART" id="SM00031">
    <property type="entry name" value="DED"/>
    <property type="match status" value="1"/>
</dbReference>
<evidence type="ECO:0000313" key="5">
    <source>
        <dbReference type="Proteomes" id="UP001497497"/>
    </source>
</evidence>
<accession>A0AAV2HFC3</accession>
<evidence type="ECO:0000313" key="4">
    <source>
        <dbReference type="EMBL" id="CAL1532642.1"/>
    </source>
</evidence>
<evidence type="ECO:0000256" key="1">
    <source>
        <dbReference type="ARBA" id="ARBA00022703"/>
    </source>
</evidence>
<evidence type="ECO:0000259" key="3">
    <source>
        <dbReference type="PROSITE" id="PS50168"/>
    </source>
</evidence>
<keyword evidence="5" id="KW-1185">Reference proteome</keyword>
<comment type="caution">
    <text evidence="4">The sequence shown here is derived from an EMBL/GenBank/DDBJ whole genome shotgun (WGS) entry which is preliminary data.</text>
</comment>
<dbReference type="AlphaFoldDB" id="A0AAV2HFC3"/>
<dbReference type="PROSITE" id="PS50017">
    <property type="entry name" value="DEATH_DOMAIN"/>
    <property type="match status" value="1"/>
</dbReference>
<name>A0AAV2HFC3_LYMST</name>